<evidence type="ECO:0008006" key="3">
    <source>
        <dbReference type="Google" id="ProtNLM"/>
    </source>
</evidence>
<gene>
    <name evidence="1" type="ORF">HNQ55_000992</name>
</gene>
<name>A0A7X0TSU3_9GAMM</name>
<proteinExistence type="predicted"/>
<dbReference type="Proteomes" id="UP000537141">
    <property type="component" value="Unassembled WGS sequence"/>
</dbReference>
<dbReference type="EMBL" id="JACHHU010000005">
    <property type="protein sequence ID" value="MBB6542503.1"/>
    <property type="molecule type" value="Genomic_DNA"/>
</dbReference>
<dbReference type="Gene3D" id="3.90.1720.10">
    <property type="entry name" value="endopeptidase domain like (from Nostoc punctiforme)"/>
    <property type="match status" value="1"/>
</dbReference>
<protein>
    <recommendedName>
        <fullName evidence="3">LRAT domain-containing protein</fullName>
    </recommendedName>
</protein>
<comment type="caution">
    <text evidence="1">The sequence shown here is derived from an EMBL/GenBank/DDBJ whole genome shotgun (WGS) entry which is preliminary data.</text>
</comment>
<sequence>MPLPLFWLGAASLSALTVKALADDRKLQQQKRRRYASVQTLKHLARYESPIATYPSEMLSTTERTSPKVGAIVCCGVGGVLEHTGIWTEDNMIIEFDGNGLIKPISPTRFIKERSGKNIFIACDSNADPLCCETAASRATEQLFTSRPYHLIDNNCHQFIWQCFKPNDTPLSTFKALNLRLAHYFNRKIYWDLCDTQT</sequence>
<keyword evidence="2" id="KW-1185">Reference proteome</keyword>
<dbReference type="AlphaFoldDB" id="A0A7X0TSU3"/>
<reference evidence="1 2" key="1">
    <citation type="submission" date="2020-08" db="EMBL/GenBank/DDBJ databases">
        <title>Genomic Encyclopedia of Type Strains, Phase IV (KMG-IV): sequencing the most valuable type-strain genomes for metagenomic binning, comparative biology and taxonomic classification.</title>
        <authorList>
            <person name="Goeker M."/>
        </authorList>
    </citation>
    <scope>NUCLEOTIDE SEQUENCE [LARGE SCALE GENOMIC DNA]</scope>
    <source>
        <strain evidence="1 2">DSM 26287</strain>
    </source>
</reference>
<accession>A0A7X0TSU3</accession>
<evidence type="ECO:0000313" key="2">
    <source>
        <dbReference type="Proteomes" id="UP000537141"/>
    </source>
</evidence>
<dbReference type="RefSeq" id="WP_184423228.1">
    <property type="nucleotide sequence ID" value="NZ_AP027362.1"/>
</dbReference>
<organism evidence="1 2">
    <name type="scientific">Thalassotalea piscium</name>
    <dbReference type="NCBI Taxonomy" id="1230533"/>
    <lineage>
        <taxon>Bacteria</taxon>
        <taxon>Pseudomonadati</taxon>
        <taxon>Pseudomonadota</taxon>
        <taxon>Gammaproteobacteria</taxon>
        <taxon>Alteromonadales</taxon>
        <taxon>Colwelliaceae</taxon>
        <taxon>Thalassotalea</taxon>
    </lineage>
</organism>
<evidence type="ECO:0000313" key="1">
    <source>
        <dbReference type="EMBL" id="MBB6542503.1"/>
    </source>
</evidence>